<feature type="chain" id="PRO_5046458480" evidence="1">
    <location>
        <begin position="22"/>
        <end position="101"/>
    </location>
</feature>
<reference evidence="2 3" key="1">
    <citation type="submission" date="2023-05" db="EMBL/GenBank/DDBJ databases">
        <title>B98-5 Cell Line De Novo Hybrid Assembly: An Optical Mapping Approach.</title>
        <authorList>
            <person name="Kananen K."/>
            <person name="Auerbach J.A."/>
            <person name="Kautto E."/>
            <person name="Blachly J.S."/>
        </authorList>
    </citation>
    <scope>NUCLEOTIDE SEQUENCE [LARGE SCALE GENOMIC DNA]</scope>
    <source>
        <strain evidence="2">B95-8</strain>
        <tissue evidence="2">Cell line</tissue>
    </source>
</reference>
<comment type="caution">
    <text evidence="2">The sequence shown here is derived from an EMBL/GenBank/DDBJ whole genome shotgun (WGS) entry which is preliminary data.</text>
</comment>
<name>A0ABQ9TNY8_SAGOE</name>
<accession>A0ABQ9TNY8</accession>
<sequence>MRPLWLCWVLWMLPLAGPGAALTGEQLLGSLLRQLQLSECLADVEELAIPAHVRAQYVALLQRSHRDRSRGKRFSQRFQGCVSVHLKPQLFAQGLQTAPTD</sequence>
<keyword evidence="1" id="KW-0732">Signal</keyword>
<organism evidence="2 3">
    <name type="scientific">Saguinus oedipus</name>
    <name type="common">Cotton-top tamarin</name>
    <name type="synonym">Oedipomidas oedipus</name>
    <dbReference type="NCBI Taxonomy" id="9490"/>
    <lineage>
        <taxon>Eukaryota</taxon>
        <taxon>Metazoa</taxon>
        <taxon>Chordata</taxon>
        <taxon>Craniata</taxon>
        <taxon>Vertebrata</taxon>
        <taxon>Euteleostomi</taxon>
        <taxon>Mammalia</taxon>
        <taxon>Eutheria</taxon>
        <taxon>Euarchontoglires</taxon>
        <taxon>Primates</taxon>
        <taxon>Haplorrhini</taxon>
        <taxon>Platyrrhini</taxon>
        <taxon>Cebidae</taxon>
        <taxon>Callitrichinae</taxon>
        <taxon>Saguinus</taxon>
    </lineage>
</organism>
<evidence type="ECO:0000313" key="2">
    <source>
        <dbReference type="EMBL" id="KAK2086153.1"/>
    </source>
</evidence>
<gene>
    <name evidence="2" type="primary">LEFTY1</name>
    <name evidence="2" type="ORF">P7K49_035578</name>
</gene>
<dbReference type="InterPro" id="IPR003942">
    <property type="entry name" value="LRDF"/>
</dbReference>
<protein>
    <submittedName>
        <fullName evidence="2">Left-right determination factor 1</fullName>
    </submittedName>
</protein>
<dbReference type="PRINTS" id="PR01427">
    <property type="entry name" value="TGFBETA4"/>
</dbReference>
<dbReference type="Proteomes" id="UP001266305">
    <property type="component" value="Unassembled WGS sequence"/>
</dbReference>
<evidence type="ECO:0000256" key="1">
    <source>
        <dbReference type="SAM" id="SignalP"/>
    </source>
</evidence>
<dbReference type="EMBL" id="JASSZA010000020">
    <property type="protein sequence ID" value="KAK2086153.1"/>
    <property type="molecule type" value="Genomic_DNA"/>
</dbReference>
<evidence type="ECO:0000313" key="3">
    <source>
        <dbReference type="Proteomes" id="UP001266305"/>
    </source>
</evidence>
<proteinExistence type="predicted"/>
<feature type="signal peptide" evidence="1">
    <location>
        <begin position="1"/>
        <end position="21"/>
    </location>
</feature>
<keyword evidence="3" id="KW-1185">Reference proteome</keyword>